<dbReference type="Gene3D" id="2.20.25.90">
    <property type="entry name" value="ADC-like domains"/>
    <property type="match status" value="1"/>
</dbReference>
<evidence type="ECO:0000256" key="2">
    <source>
        <dbReference type="ARBA" id="ARBA00010312"/>
    </source>
</evidence>
<evidence type="ECO:0000256" key="6">
    <source>
        <dbReference type="ARBA" id="ARBA00023004"/>
    </source>
</evidence>
<keyword evidence="5" id="KW-0560">Oxidoreductase</keyword>
<dbReference type="GO" id="GO:0043546">
    <property type="term" value="F:molybdopterin cofactor binding"/>
    <property type="evidence" value="ECO:0007669"/>
    <property type="project" value="InterPro"/>
</dbReference>
<dbReference type="InterPro" id="IPR006656">
    <property type="entry name" value="Mopterin_OxRdtase"/>
</dbReference>
<comment type="similarity">
    <text evidence="2">Belongs to the prokaryotic molybdopterin-containing oxidoreductase family.</text>
</comment>
<dbReference type="InterPro" id="IPR006963">
    <property type="entry name" value="Mopterin_OxRdtase_4Fe-4S_dom"/>
</dbReference>
<dbReference type="InterPro" id="IPR050612">
    <property type="entry name" value="Prok_Mopterin_Oxidored"/>
</dbReference>
<dbReference type="Gene3D" id="2.40.40.20">
    <property type="match status" value="1"/>
</dbReference>
<protein>
    <submittedName>
        <fullName evidence="9">Molybdopterin oxidoreductase Fe4S4 domain family</fullName>
    </submittedName>
</protein>
<dbReference type="OrthoDB" id="9810782at2"/>
<dbReference type="PANTHER" id="PTHR43742:SF6">
    <property type="entry name" value="OXIDOREDUCTASE YYAE-RELATED"/>
    <property type="match status" value="1"/>
</dbReference>
<dbReference type="Proteomes" id="UP000004679">
    <property type="component" value="Unassembled WGS sequence"/>
</dbReference>
<keyword evidence="7" id="KW-0411">Iron-sulfur</keyword>
<dbReference type="GO" id="GO:0046872">
    <property type="term" value="F:metal ion binding"/>
    <property type="evidence" value="ECO:0007669"/>
    <property type="project" value="UniProtKB-KW"/>
</dbReference>
<dbReference type="RefSeq" id="WP_008290107.1">
    <property type="nucleotide sequence ID" value="NZ_GG657883.1"/>
</dbReference>
<evidence type="ECO:0000256" key="1">
    <source>
        <dbReference type="ARBA" id="ARBA00001942"/>
    </source>
</evidence>
<dbReference type="PROSITE" id="PS51669">
    <property type="entry name" value="4FE4S_MOW_BIS_MGD"/>
    <property type="match status" value="1"/>
</dbReference>
<feature type="domain" description="4Fe-4S Mo/W bis-MGD-type" evidence="8">
    <location>
        <begin position="6"/>
        <end position="63"/>
    </location>
</feature>
<dbReference type="InterPro" id="IPR009010">
    <property type="entry name" value="Asp_de-COase-like_dom_sf"/>
</dbReference>
<dbReference type="CDD" id="cd02786">
    <property type="entry name" value="MopB_CT_3"/>
    <property type="match status" value="1"/>
</dbReference>
<evidence type="ECO:0000313" key="9">
    <source>
        <dbReference type="EMBL" id="EEF81323.1"/>
    </source>
</evidence>
<evidence type="ECO:0000259" key="8">
    <source>
        <dbReference type="PROSITE" id="PS51669"/>
    </source>
</evidence>
<dbReference type="InterPro" id="IPR006657">
    <property type="entry name" value="MoPterin_dinucl-bd_dom"/>
</dbReference>
<dbReference type="GO" id="GO:0051536">
    <property type="term" value="F:iron-sulfur cluster binding"/>
    <property type="evidence" value="ECO:0007669"/>
    <property type="project" value="UniProtKB-KW"/>
</dbReference>
<gene>
    <name evidence="9" type="ORF">MDMS009_315</name>
</gene>
<organism evidence="9 10">
    <name type="scientific">Methylophaga thiooxydans DMS010</name>
    <dbReference type="NCBI Taxonomy" id="637616"/>
    <lineage>
        <taxon>Bacteria</taxon>
        <taxon>Pseudomonadati</taxon>
        <taxon>Pseudomonadota</taxon>
        <taxon>Gammaproteobacteria</taxon>
        <taxon>Thiotrichales</taxon>
        <taxon>Piscirickettsiaceae</taxon>
        <taxon>Methylophaga</taxon>
    </lineage>
</organism>
<evidence type="ECO:0000256" key="7">
    <source>
        <dbReference type="ARBA" id="ARBA00023014"/>
    </source>
</evidence>
<dbReference type="Pfam" id="PF00384">
    <property type="entry name" value="Molybdopterin"/>
    <property type="match status" value="1"/>
</dbReference>
<comment type="cofactor">
    <cofactor evidence="1">
        <name>Mo-bis(molybdopterin guanine dinucleotide)</name>
        <dbReference type="ChEBI" id="CHEBI:60539"/>
    </cofactor>
</comment>
<dbReference type="InterPro" id="IPR037920">
    <property type="entry name" value="YoaE_C"/>
</dbReference>
<reference evidence="9 10" key="1">
    <citation type="journal article" date="2011" name="J. Bacteriol.">
        <title>Draft genome sequence of the chemolithoheterotrophic, halophilic methylotroph Methylophaga thiooxydans DMS010.</title>
        <authorList>
            <person name="Boden R."/>
            <person name="Ferriera S."/>
            <person name="Johnson J."/>
            <person name="Kelly D.P."/>
            <person name="Murrell J.C."/>
            <person name="Schafer H."/>
        </authorList>
    </citation>
    <scope>NUCLEOTIDE SEQUENCE [LARGE SCALE GENOMIC DNA]</scope>
    <source>
        <strain evidence="9 10">DMS010</strain>
    </source>
</reference>
<dbReference type="Pfam" id="PF01568">
    <property type="entry name" value="Molydop_binding"/>
    <property type="match status" value="1"/>
</dbReference>
<keyword evidence="6" id="KW-0408">Iron</keyword>
<keyword evidence="3" id="KW-0500">Molybdenum</keyword>
<evidence type="ECO:0000256" key="5">
    <source>
        <dbReference type="ARBA" id="ARBA00023002"/>
    </source>
</evidence>
<proteinExistence type="inferred from homology"/>
<evidence type="ECO:0000313" key="10">
    <source>
        <dbReference type="Proteomes" id="UP000004679"/>
    </source>
</evidence>
<dbReference type="GO" id="GO:0016491">
    <property type="term" value="F:oxidoreductase activity"/>
    <property type="evidence" value="ECO:0007669"/>
    <property type="project" value="UniProtKB-KW"/>
</dbReference>
<dbReference type="PROSITE" id="PS00932">
    <property type="entry name" value="MOLYBDOPTERIN_PROK_3"/>
    <property type="match status" value="1"/>
</dbReference>
<dbReference type="HOGENOM" id="CLU_000422_13_3_6"/>
<dbReference type="SUPFAM" id="SSF50692">
    <property type="entry name" value="ADC-like"/>
    <property type="match status" value="1"/>
</dbReference>
<dbReference type="PANTHER" id="PTHR43742">
    <property type="entry name" value="TRIMETHYLAMINE-N-OXIDE REDUCTASE"/>
    <property type="match status" value="1"/>
</dbReference>
<dbReference type="SUPFAM" id="SSF53706">
    <property type="entry name" value="Formate dehydrogenase/DMSO reductase, domains 1-3"/>
    <property type="match status" value="1"/>
</dbReference>
<dbReference type="SMART" id="SM00926">
    <property type="entry name" value="Molybdop_Fe4S4"/>
    <property type="match status" value="1"/>
</dbReference>
<dbReference type="InterPro" id="IPR006655">
    <property type="entry name" value="Mopterin_OxRdtase_prok_CS"/>
</dbReference>
<evidence type="ECO:0000256" key="3">
    <source>
        <dbReference type="ARBA" id="ARBA00022505"/>
    </source>
</evidence>
<evidence type="ECO:0000256" key="4">
    <source>
        <dbReference type="ARBA" id="ARBA00022723"/>
    </source>
</evidence>
<dbReference type="Gene3D" id="3.30.2070.10">
    <property type="entry name" value="Formate dehydrogenase/DMSO reductase"/>
    <property type="match status" value="1"/>
</dbReference>
<name>C0N1R4_9GAMM</name>
<keyword evidence="4" id="KW-0479">Metal-binding</keyword>
<dbReference type="Gene3D" id="3.40.228.10">
    <property type="entry name" value="Dimethylsulfoxide Reductase, domain 2"/>
    <property type="match status" value="1"/>
</dbReference>
<dbReference type="EMBL" id="GG657883">
    <property type="protein sequence ID" value="EEF81323.1"/>
    <property type="molecule type" value="Genomic_DNA"/>
</dbReference>
<keyword evidence="10" id="KW-1185">Reference proteome</keyword>
<dbReference type="AlphaFoldDB" id="C0N1R4"/>
<dbReference type="Pfam" id="PF04879">
    <property type="entry name" value="Molybdop_Fe4S4"/>
    <property type="match status" value="1"/>
</dbReference>
<accession>C0N1R4</accession>
<sequence length="707" mass="77964">MASVLKTTHHGGCPHDCPDTCSMVYEVENGKLTSVKGNSEHPMTRGGLCVKLKDYEKRHYHPDRLLHPMRRTGPKGSGQFEQISWDEALDEITTRWKAIIDEHGPRAIIPYSYLGNQGLVHGLNGGDAFFNKMGATVCERTFCGEGSCTAWLLTVGPTAGVDPESFTHSKYIIIWGCNSVSTNIHHWHIVKDAQKKGAKVVVIDPYKSRTAKEADWHIAPKPGTDGALAMAMMHTIIEEGLQDQDYIDNYTHGYEALAERAKSRTAEWAAEITGVAADDIRQLAREFATTQPAAIRLGVALERNYGGGQAIRAITCLPALTGAWRHVGGGALQFPVWEHPYKFDVISRPDLIPEGTPVINAIQIGRALNGEMELDVPIKSMMCWNANPVTQAAETDKIVEGLMRDDLFLVSAEHFLSDTASYADIVLPASMGAELEDMVLSWGHLYLTYNAKCVESPGEAIPNNEIFRRLAAKMGYEEENFKWSDSECLEHYVDWDSPACDGIDLNSLREHGFARLKVGTKDDRAPHKQGNFPTPTGKCHFEVEGATNFVAPPFRQMYEGFQPGEALDSLPDYVASRETPETNPVLAEKYPLNIISPKSHGFLNSCYANIDDKIKKQGEQFVLISATDADLRNIQNGDSVRVFNDRGGFEGKAQITDDVSSGIVVATLGYWRQLNKGTVNCVSSAEFVDMGHAPTFTDNLVQVELAS</sequence>
<dbReference type="Gene3D" id="3.40.50.740">
    <property type="match status" value="1"/>
</dbReference>
<dbReference type="CDD" id="cd02766">
    <property type="entry name" value="MopB_3"/>
    <property type="match status" value="1"/>
</dbReference>